<sequence length="355" mass="39113">MLTGSKRRLEAVAIALLMVSGTAVSSVPAAAQKVVMATWGGGVSDTWRESFAKPYQEATGTPVTIVEVPNPEAQVRAQASAPQYNAIIASFFEAANLYKDGLIETFDAKDFPEIANIAEKYRLTTPDGRLIGMPVYFMYYGIALNTDLAKPSEMTSWQDLAKPKWKGQIALNRPIYASTYDLVVMSYATGGNETNIEPGAKLFEKIADNAMTTFSSMAQMNQLLTRGEVAAGAYYSTRIWQMKREGLKNVEFVIPKEGSLMLPYVVVIPKGSFDRDTAKKWLNYIGKSEGQLKATEMSGYMPLNETAKLPPETEKLIGMPLAELKSKLIQPDWAIIAAKQQERVNLVEQIVARAK</sequence>
<dbReference type="GO" id="GO:0030976">
    <property type="term" value="F:thiamine pyrophosphate binding"/>
    <property type="evidence" value="ECO:0007669"/>
    <property type="project" value="TreeGrafter"/>
</dbReference>
<protein>
    <submittedName>
        <fullName evidence="4">Putative spermidine/putrescine transport system substrate-binding protein</fullName>
    </submittedName>
</protein>
<dbReference type="GO" id="GO:0015888">
    <property type="term" value="P:thiamine transport"/>
    <property type="evidence" value="ECO:0007669"/>
    <property type="project" value="TreeGrafter"/>
</dbReference>
<evidence type="ECO:0000313" key="4">
    <source>
        <dbReference type="EMBL" id="SDT45987.1"/>
    </source>
</evidence>
<dbReference type="PANTHER" id="PTHR30006">
    <property type="entry name" value="THIAMINE-BINDING PERIPLASMIC PROTEIN-RELATED"/>
    <property type="match status" value="1"/>
</dbReference>
<feature type="chain" id="PRO_5009268908" evidence="3">
    <location>
        <begin position="26"/>
        <end position="355"/>
    </location>
</feature>
<evidence type="ECO:0000256" key="1">
    <source>
        <dbReference type="ARBA" id="ARBA00022729"/>
    </source>
</evidence>
<name>A0A1H2AJH7_9BRAD</name>
<dbReference type="EMBL" id="LT629750">
    <property type="protein sequence ID" value="SDT45987.1"/>
    <property type="molecule type" value="Genomic_DNA"/>
</dbReference>
<dbReference type="RefSeq" id="WP_146690003.1">
    <property type="nucleotide sequence ID" value="NZ_LT629750.1"/>
</dbReference>
<organism evidence="4 5">
    <name type="scientific">Bradyrhizobium canariense</name>
    <dbReference type="NCBI Taxonomy" id="255045"/>
    <lineage>
        <taxon>Bacteria</taxon>
        <taxon>Pseudomonadati</taxon>
        <taxon>Pseudomonadota</taxon>
        <taxon>Alphaproteobacteria</taxon>
        <taxon>Hyphomicrobiales</taxon>
        <taxon>Nitrobacteraceae</taxon>
        <taxon>Bradyrhizobium</taxon>
    </lineage>
</organism>
<keyword evidence="2" id="KW-0574">Periplasm</keyword>
<dbReference type="Gene3D" id="3.40.190.10">
    <property type="entry name" value="Periplasmic binding protein-like II"/>
    <property type="match status" value="2"/>
</dbReference>
<dbReference type="Proteomes" id="UP000243904">
    <property type="component" value="Chromosome I"/>
</dbReference>
<keyword evidence="5" id="KW-1185">Reference proteome</keyword>
<keyword evidence="1 3" id="KW-0732">Signal</keyword>
<dbReference type="PANTHER" id="PTHR30006:SF2">
    <property type="entry name" value="ABC TRANSPORTER SUBSTRATE-BINDING PROTEIN"/>
    <property type="match status" value="1"/>
</dbReference>
<evidence type="ECO:0000313" key="5">
    <source>
        <dbReference type="Proteomes" id="UP000243904"/>
    </source>
</evidence>
<dbReference type="GO" id="GO:0030288">
    <property type="term" value="C:outer membrane-bounded periplasmic space"/>
    <property type="evidence" value="ECO:0007669"/>
    <property type="project" value="TreeGrafter"/>
</dbReference>
<dbReference type="GO" id="GO:0030975">
    <property type="term" value="F:thiamine binding"/>
    <property type="evidence" value="ECO:0007669"/>
    <property type="project" value="TreeGrafter"/>
</dbReference>
<accession>A0A1H2AJH7</accession>
<proteinExistence type="predicted"/>
<dbReference type="AlphaFoldDB" id="A0A1H2AJH7"/>
<dbReference type="Pfam" id="PF13416">
    <property type="entry name" value="SBP_bac_8"/>
    <property type="match status" value="1"/>
</dbReference>
<dbReference type="SUPFAM" id="SSF53850">
    <property type="entry name" value="Periplasmic binding protein-like II"/>
    <property type="match status" value="1"/>
</dbReference>
<evidence type="ECO:0000256" key="3">
    <source>
        <dbReference type="SAM" id="SignalP"/>
    </source>
</evidence>
<evidence type="ECO:0000256" key="2">
    <source>
        <dbReference type="ARBA" id="ARBA00022764"/>
    </source>
</evidence>
<dbReference type="InterPro" id="IPR006059">
    <property type="entry name" value="SBP"/>
</dbReference>
<reference evidence="5" key="1">
    <citation type="submission" date="2016-10" db="EMBL/GenBank/DDBJ databases">
        <authorList>
            <person name="Varghese N."/>
            <person name="Submissions S."/>
        </authorList>
    </citation>
    <scope>NUCLEOTIDE SEQUENCE [LARGE SCALE GENOMIC DNA]</scope>
    <source>
        <strain evidence="5">GAS369</strain>
    </source>
</reference>
<gene>
    <name evidence="4" type="ORF">SAMN05444158_6207</name>
</gene>
<feature type="signal peptide" evidence="3">
    <location>
        <begin position="1"/>
        <end position="25"/>
    </location>
</feature>